<evidence type="ECO:0000256" key="7">
    <source>
        <dbReference type="ARBA" id="ARBA00023125"/>
    </source>
</evidence>
<dbReference type="Pfam" id="PF00104">
    <property type="entry name" value="Hormone_recep"/>
    <property type="match status" value="1"/>
</dbReference>
<dbReference type="InterPro" id="IPR051152">
    <property type="entry name" value="C.elegans_Orphan_NR"/>
</dbReference>
<dbReference type="InterPro" id="IPR001628">
    <property type="entry name" value="Znf_hrmn_rcpt"/>
</dbReference>
<dbReference type="STRING" id="131310.A0A0N4Z195"/>
<dbReference type="Proteomes" id="UP000038045">
    <property type="component" value="Unplaced"/>
</dbReference>
<keyword evidence="8" id="KW-0804">Transcription</keyword>
<dbReference type="SUPFAM" id="SSF48508">
    <property type="entry name" value="Nuclear receptor ligand-binding domain"/>
    <property type="match status" value="1"/>
</dbReference>
<reference evidence="14" key="1">
    <citation type="submission" date="2017-02" db="UniProtKB">
        <authorList>
            <consortium name="WormBaseParasite"/>
        </authorList>
    </citation>
    <scope>IDENTIFICATION</scope>
</reference>
<evidence type="ECO:0000256" key="9">
    <source>
        <dbReference type="ARBA" id="ARBA00023170"/>
    </source>
</evidence>
<comment type="similarity">
    <text evidence="2">Belongs to the nuclear hormone receptor family.</text>
</comment>
<dbReference type="SMART" id="SM00430">
    <property type="entry name" value="HOLI"/>
    <property type="match status" value="1"/>
</dbReference>
<keyword evidence="9" id="KW-0675">Receptor</keyword>
<organism evidence="13 14">
    <name type="scientific">Parastrongyloides trichosuri</name>
    <name type="common">Possum-specific nematode worm</name>
    <dbReference type="NCBI Taxonomy" id="131310"/>
    <lineage>
        <taxon>Eukaryota</taxon>
        <taxon>Metazoa</taxon>
        <taxon>Ecdysozoa</taxon>
        <taxon>Nematoda</taxon>
        <taxon>Chromadorea</taxon>
        <taxon>Rhabditida</taxon>
        <taxon>Tylenchina</taxon>
        <taxon>Panagrolaimomorpha</taxon>
        <taxon>Strongyloidoidea</taxon>
        <taxon>Strongyloididae</taxon>
        <taxon>Parastrongyloides</taxon>
    </lineage>
</organism>
<dbReference type="PROSITE" id="PS51843">
    <property type="entry name" value="NR_LBD"/>
    <property type="match status" value="1"/>
</dbReference>
<dbReference type="InterPro" id="IPR013088">
    <property type="entry name" value="Znf_NHR/GATA"/>
</dbReference>
<evidence type="ECO:0000313" key="13">
    <source>
        <dbReference type="Proteomes" id="UP000038045"/>
    </source>
</evidence>
<evidence type="ECO:0000256" key="10">
    <source>
        <dbReference type="ARBA" id="ARBA00023242"/>
    </source>
</evidence>
<keyword evidence="6" id="KW-0805">Transcription regulation</keyword>
<keyword evidence="4" id="KW-0863">Zinc-finger</keyword>
<evidence type="ECO:0000259" key="12">
    <source>
        <dbReference type="PROSITE" id="PS51843"/>
    </source>
</evidence>
<dbReference type="Pfam" id="PF00105">
    <property type="entry name" value="zf-C4"/>
    <property type="match status" value="1"/>
</dbReference>
<evidence type="ECO:0000256" key="5">
    <source>
        <dbReference type="ARBA" id="ARBA00022833"/>
    </source>
</evidence>
<evidence type="ECO:0000259" key="11">
    <source>
        <dbReference type="PROSITE" id="PS51030"/>
    </source>
</evidence>
<dbReference type="PANTHER" id="PTHR45680:SF29">
    <property type="entry name" value="NUCLEAR HORMONE RECEPTOR FAMILY"/>
    <property type="match status" value="1"/>
</dbReference>
<evidence type="ECO:0000256" key="3">
    <source>
        <dbReference type="ARBA" id="ARBA00022723"/>
    </source>
</evidence>
<evidence type="ECO:0000256" key="6">
    <source>
        <dbReference type="ARBA" id="ARBA00023015"/>
    </source>
</evidence>
<dbReference type="PANTHER" id="PTHR45680">
    <property type="entry name" value="NUCLEAR HORMONE RECEPTOR FAMILY"/>
    <property type="match status" value="1"/>
</dbReference>
<dbReference type="SUPFAM" id="SSF57716">
    <property type="entry name" value="Glucocorticoid receptor-like (DNA-binding domain)"/>
    <property type="match status" value="1"/>
</dbReference>
<evidence type="ECO:0000256" key="1">
    <source>
        <dbReference type="ARBA" id="ARBA00004123"/>
    </source>
</evidence>
<feature type="domain" description="NR LBD" evidence="12">
    <location>
        <begin position="160"/>
        <end position="404"/>
    </location>
</feature>
<dbReference type="InterPro" id="IPR000536">
    <property type="entry name" value="Nucl_hrmn_rcpt_lig-bd"/>
</dbReference>
<name>A0A0N4Z195_PARTI</name>
<dbReference type="InterPro" id="IPR035500">
    <property type="entry name" value="NHR-like_dom_sf"/>
</dbReference>
<keyword evidence="3" id="KW-0479">Metal-binding</keyword>
<dbReference type="Gene3D" id="3.30.50.10">
    <property type="entry name" value="Erythroid Transcription Factor GATA-1, subunit A"/>
    <property type="match status" value="1"/>
</dbReference>
<keyword evidence="13" id="KW-1185">Reference proteome</keyword>
<keyword evidence="7" id="KW-0238">DNA-binding</keyword>
<sequence length="404" mass="46542">MFSENDGSSDYCLVCEVPTKSISLGVNACRACSSFFRRSANSNAQYKCRRGTKNCSIKAGEKLFCKYCRFKKCQQAGMSLKNTKAYSQDDMESDVSSTNKTEASSSPSQFKGVIKRTVEIRGNKVIYDLHDTIAIIKEIFNKPLYGTLQINGIYLSCLQKTTQGLVHLRSSLGILSCDKVHLSYTCQFRKYIAFWERLLIYISELLMHLPDFVSLTQDNKWELFKTFWPMGCVLLRVYFSLETCDKLTSESALLVDIDTAHFLERLQVSDQEFSPHLTQQIKDLFAPSFKFLDAFVVLPMKELQLDLTEISYLIMQVLWTKKKALDIKNEIKSSDNILKVISNEIHNHYIYNKKLENYAWRIAEMSKLMAMIKEFSAREREILLTAKFLNIFDCTVFDELAPNC</sequence>
<dbReference type="GO" id="GO:0005634">
    <property type="term" value="C:nucleus"/>
    <property type="evidence" value="ECO:0007669"/>
    <property type="project" value="UniProtKB-SubCell"/>
</dbReference>
<accession>A0A0N4Z195</accession>
<evidence type="ECO:0000256" key="4">
    <source>
        <dbReference type="ARBA" id="ARBA00022771"/>
    </source>
</evidence>
<dbReference type="GO" id="GO:0003700">
    <property type="term" value="F:DNA-binding transcription factor activity"/>
    <property type="evidence" value="ECO:0007669"/>
    <property type="project" value="InterPro"/>
</dbReference>
<dbReference type="CDD" id="cd06960">
    <property type="entry name" value="NR_DBD_HNF4A"/>
    <property type="match status" value="1"/>
</dbReference>
<dbReference type="Gene3D" id="1.10.565.10">
    <property type="entry name" value="Retinoid X Receptor"/>
    <property type="match status" value="1"/>
</dbReference>
<dbReference type="PROSITE" id="PS51030">
    <property type="entry name" value="NUCLEAR_REC_DBD_2"/>
    <property type="match status" value="1"/>
</dbReference>
<dbReference type="SMART" id="SM00399">
    <property type="entry name" value="ZnF_C4"/>
    <property type="match status" value="1"/>
</dbReference>
<feature type="domain" description="Nuclear receptor" evidence="11">
    <location>
        <begin position="9"/>
        <end position="85"/>
    </location>
</feature>
<evidence type="ECO:0000256" key="8">
    <source>
        <dbReference type="ARBA" id="ARBA00023163"/>
    </source>
</evidence>
<proteinExistence type="inferred from homology"/>
<dbReference type="InterPro" id="IPR049636">
    <property type="entry name" value="HNF4-like_DBD"/>
</dbReference>
<protein>
    <submittedName>
        <fullName evidence="14">Nuclear Hormone Receptor family</fullName>
    </submittedName>
</protein>
<keyword evidence="10" id="KW-0539">Nucleus</keyword>
<keyword evidence="5" id="KW-0862">Zinc</keyword>
<evidence type="ECO:0000313" key="14">
    <source>
        <dbReference type="WBParaSite" id="PTRK_0000047000.1"/>
    </source>
</evidence>
<dbReference type="PRINTS" id="PR00047">
    <property type="entry name" value="STROIDFINGER"/>
</dbReference>
<dbReference type="AlphaFoldDB" id="A0A0N4Z195"/>
<evidence type="ECO:0000256" key="2">
    <source>
        <dbReference type="ARBA" id="ARBA00005993"/>
    </source>
</evidence>
<dbReference type="GO" id="GO:0000978">
    <property type="term" value="F:RNA polymerase II cis-regulatory region sequence-specific DNA binding"/>
    <property type="evidence" value="ECO:0007669"/>
    <property type="project" value="InterPro"/>
</dbReference>
<dbReference type="WBParaSite" id="PTRK_0000047000.1">
    <property type="protein sequence ID" value="PTRK_0000047000.1"/>
    <property type="gene ID" value="PTRK_0000047000"/>
</dbReference>
<dbReference type="GO" id="GO:0008270">
    <property type="term" value="F:zinc ion binding"/>
    <property type="evidence" value="ECO:0007669"/>
    <property type="project" value="UniProtKB-KW"/>
</dbReference>
<comment type="subcellular location">
    <subcellularLocation>
        <location evidence="1">Nucleus</location>
    </subcellularLocation>
</comment>